<evidence type="ECO:0000313" key="2">
    <source>
        <dbReference type="Proteomes" id="UP001162131"/>
    </source>
</evidence>
<reference evidence="1" key="1">
    <citation type="submission" date="2021-09" db="EMBL/GenBank/DDBJ databases">
        <authorList>
            <consortium name="AG Swart"/>
            <person name="Singh M."/>
            <person name="Singh A."/>
            <person name="Seah K."/>
            <person name="Emmerich C."/>
        </authorList>
    </citation>
    <scope>NUCLEOTIDE SEQUENCE</scope>
    <source>
        <strain evidence="1">ATCC30299</strain>
    </source>
</reference>
<accession>A0AAU9IM05</accession>
<proteinExistence type="predicted"/>
<dbReference type="Proteomes" id="UP001162131">
    <property type="component" value="Unassembled WGS sequence"/>
</dbReference>
<evidence type="ECO:0000313" key="1">
    <source>
        <dbReference type="EMBL" id="CAG9315800.1"/>
    </source>
</evidence>
<sequence>MKKIASIKISRPTIKASKITMAFEESHALKSKDGSKRSKSHNSARQVKNIYIEELKIKNIPYISTSGFKPAWRALLQFDDDEPLSQLSSRDKKFSSKIVKNTTEKIAHFQENKRLILSMKFAMNYLQLNSVLE</sequence>
<protein>
    <submittedName>
        <fullName evidence="1">Uncharacterized protein</fullName>
    </submittedName>
</protein>
<keyword evidence="2" id="KW-1185">Reference proteome</keyword>
<organism evidence="1 2">
    <name type="scientific">Blepharisma stoltei</name>
    <dbReference type="NCBI Taxonomy" id="1481888"/>
    <lineage>
        <taxon>Eukaryota</taxon>
        <taxon>Sar</taxon>
        <taxon>Alveolata</taxon>
        <taxon>Ciliophora</taxon>
        <taxon>Postciliodesmatophora</taxon>
        <taxon>Heterotrichea</taxon>
        <taxon>Heterotrichida</taxon>
        <taxon>Blepharismidae</taxon>
        <taxon>Blepharisma</taxon>
    </lineage>
</organism>
<dbReference type="EMBL" id="CAJZBQ010000014">
    <property type="protein sequence ID" value="CAG9315800.1"/>
    <property type="molecule type" value="Genomic_DNA"/>
</dbReference>
<name>A0AAU9IM05_9CILI</name>
<dbReference type="AlphaFoldDB" id="A0AAU9IM05"/>
<gene>
    <name evidence="1" type="ORF">BSTOLATCC_MIC14547</name>
</gene>
<comment type="caution">
    <text evidence="1">The sequence shown here is derived from an EMBL/GenBank/DDBJ whole genome shotgun (WGS) entry which is preliminary data.</text>
</comment>